<comment type="caution">
    <text evidence="1">The sequence shown here is derived from an EMBL/GenBank/DDBJ whole genome shotgun (WGS) entry which is preliminary data.</text>
</comment>
<name>A0A258CUI7_CAUVI</name>
<dbReference type="Pfam" id="PF10134">
    <property type="entry name" value="RPA"/>
    <property type="match status" value="1"/>
</dbReference>
<proteinExistence type="predicted"/>
<gene>
    <name evidence="1" type="ORF">B7Z12_19255</name>
</gene>
<dbReference type="AlphaFoldDB" id="A0A258CUI7"/>
<accession>A0A258CUI7</accession>
<evidence type="ECO:0000313" key="2">
    <source>
        <dbReference type="Proteomes" id="UP000215616"/>
    </source>
</evidence>
<reference evidence="1 2" key="1">
    <citation type="submission" date="2017-03" db="EMBL/GenBank/DDBJ databases">
        <title>Lifting the veil on microbial sulfur biogeochemistry in mining wastewaters.</title>
        <authorList>
            <person name="Kantor R.S."/>
            <person name="Colenbrander Nelson T."/>
            <person name="Marshall S."/>
            <person name="Bennett D."/>
            <person name="Apte S."/>
            <person name="Camacho D."/>
            <person name="Thomas B.C."/>
            <person name="Warren L.A."/>
            <person name="Banfield J.F."/>
        </authorList>
    </citation>
    <scope>NUCLEOTIDE SEQUENCE [LARGE SCALE GENOMIC DNA]</scope>
    <source>
        <strain evidence="1">32-67-7</strain>
    </source>
</reference>
<sequence length="321" mass="36411">MSKRAIRQQEFDLFIPRMSSLPLKDQREVMERPFFSLSKRKRLKPIEYTSPDGEVWVHVSANPAFGIATIWDADILIWATSRINQMREQGVNDLPRTLHTTSYDLLKAIKRDTGGKGYKELQAALQRLEATTIQTSIRGSKRNSKAQFGWLDEWVLESDPVTGAPKGLSLTLSNWVYEGVIKDRSLLTLHPDYFALAGGVERAIYRIARKHAGDQPGGWTCRVSVLHDKTGSESPLKQFNYLLKRIVAANDLPEYDLSFVNTADNSQAIHFVRRDAAERAAIKADLERLAADSARREREDARAMQVDAMFEKRRVPPSGDR</sequence>
<organism evidence="1 2">
    <name type="scientific">Caulobacter vibrioides</name>
    <name type="common">Caulobacter crescentus</name>
    <dbReference type="NCBI Taxonomy" id="155892"/>
    <lineage>
        <taxon>Bacteria</taxon>
        <taxon>Pseudomonadati</taxon>
        <taxon>Pseudomonadota</taxon>
        <taxon>Alphaproteobacteria</taxon>
        <taxon>Caulobacterales</taxon>
        <taxon>Caulobacteraceae</taxon>
        <taxon>Caulobacter</taxon>
    </lineage>
</organism>
<protein>
    <submittedName>
        <fullName evidence="1">Plasmid replication initiator protein</fullName>
    </submittedName>
</protein>
<dbReference type="EMBL" id="NCDQ01000468">
    <property type="protein sequence ID" value="OYW98761.1"/>
    <property type="molecule type" value="Genomic_DNA"/>
</dbReference>
<dbReference type="InterPro" id="IPR018777">
    <property type="entry name" value="Replication_initiator_prot_A"/>
</dbReference>
<evidence type="ECO:0000313" key="1">
    <source>
        <dbReference type="EMBL" id="OYW98761.1"/>
    </source>
</evidence>
<dbReference type="Proteomes" id="UP000215616">
    <property type="component" value="Unassembled WGS sequence"/>
</dbReference>